<proteinExistence type="inferred from homology"/>
<dbReference type="GO" id="GO:0008234">
    <property type="term" value="F:cysteine-type peptidase activity"/>
    <property type="evidence" value="ECO:0007669"/>
    <property type="project" value="UniProtKB-KW"/>
</dbReference>
<dbReference type="PANTHER" id="PTHR47053:SF1">
    <property type="entry name" value="MUREIN DD-ENDOPEPTIDASE MEPH-RELATED"/>
    <property type="match status" value="1"/>
</dbReference>
<dbReference type="InterPro" id="IPR051202">
    <property type="entry name" value="Peptidase_C40"/>
</dbReference>
<evidence type="ECO:0000256" key="4">
    <source>
        <dbReference type="ARBA" id="ARBA00022807"/>
    </source>
</evidence>
<feature type="chain" id="PRO_5039705500" description="NlpC/P60 domain-containing protein" evidence="5">
    <location>
        <begin position="23"/>
        <end position="157"/>
    </location>
</feature>
<dbReference type="Pfam" id="PF00877">
    <property type="entry name" value="NLPC_P60"/>
    <property type="match status" value="1"/>
</dbReference>
<dbReference type="OrthoDB" id="9813368at2"/>
<dbReference type="AlphaFoldDB" id="A0A328A4C7"/>
<dbReference type="GO" id="GO:0006508">
    <property type="term" value="P:proteolysis"/>
    <property type="evidence" value="ECO:0007669"/>
    <property type="project" value="UniProtKB-KW"/>
</dbReference>
<evidence type="ECO:0000313" key="8">
    <source>
        <dbReference type="Proteomes" id="UP000249579"/>
    </source>
</evidence>
<sequence>MKKLLLAAVTSALVFTSVPTHDADAATKKTTTYKYKKNKKHKKYNSYNVASVARSIAANRVYVYGANNRYAVDCSAFAQQVMRAMGKSIPRTTYAQMAAGKRVYNPRPGDLVYFNGGSHVGVYIGNGRMVDALNPRAGVGERSIKYFYGTVTGYYRF</sequence>
<keyword evidence="5" id="KW-0732">Signal</keyword>
<gene>
    <name evidence="7" type="ORF">BHX94_06095</name>
</gene>
<dbReference type="PROSITE" id="PS51935">
    <property type="entry name" value="NLPC_P60"/>
    <property type="match status" value="1"/>
</dbReference>
<evidence type="ECO:0000256" key="2">
    <source>
        <dbReference type="ARBA" id="ARBA00022670"/>
    </source>
</evidence>
<evidence type="ECO:0000259" key="6">
    <source>
        <dbReference type="PROSITE" id="PS51935"/>
    </source>
</evidence>
<dbReference type="InterPro" id="IPR038765">
    <property type="entry name" value="Papain-like_cys_pep_sf"/>
</dbReference>
<reference evidence="7 8" key="1">
    <citation type="journal article" date="2018" name="Front. Microbiol.">
        <title>Description and Comparative Genomics of Macrococcus caseolyticus subsp. hominis subsp. nov., Macrococcus goetzii sp. nov., Macrococcus epidermidis sp. nov., and Macrococcus bohemicus sp. nov., Novel Macrococci From Human Clinical Material With Virulence Potential and Suspected Uptake of Foreign DNA by Natural Transformation.</title>
        <authorList>
            <person name="Maslanova I."/>
            <person name="Wertheimer Z."/>
            <person name="Sedlacek I."/>
            <person name="Svec P."/>
            <person name="Indrakova A."/>
            <person name="Kovarovic V."/>
            <person name="Schumann P."/>
            <person name="Sproer C."/>
            <person name="Kralova S."/>
            <person name="Sedo O."/>
            <person name="Kristofova L."/>
            <person name="Vrbovska V."/>
            <person name="Fuzik T."/>
            <person name="Petras P."/>
            <person name="Zdrahal Z."/>
            <person name="Ruzickova V."/>
            <person name="Doskar J."/>
            <person name="Pantucek R."/>
        </authorList>
    </citation>
    <scope>NUCLEOTIDE SEQUENCE [LARGE SCALE GENOMIC DNA]</scope>
    <source>
        <strain evidence="7 8">03/115</strain>
    </source>
</reference>
<dbReference type="InterPro" id="IPR000064">
    <property type="entry name" value="NLP_P60_dom"/>
</dbReference>
<evidence type="ECO:0000256" key="5">
    <source>
        <dbReference type="SAM" id="SignalP"/>
    </source>
</evidence>
<feature type="domain" description="NlpC/P60" evidence="6">
    <location>
        <begin position="42"/>
        <end position="157"/>
    </location>
</feature>
<dbReference type="EMBL" id="PZJG01000003">
    <property type="protein sequence ID" value="RAK49381.1"/>
    <property type="molecule type" value="Genomic_DNA"/>
</dbReference>
<keyword evidence="4" id="KW-0788">Thiol protease</keyword>
<dbReference type="PANTHER" id="PTHR47053">
    <property type="entry name" value="MUREIN DD-ENDOPEPTIDASE MEPH-RELATED"/>
    <property type="match status" value="1"/>
</dbReference>
<dbReference type="Proteomes" id="UP000249579">
    <property type="component" value="Unassembled WGS sequence"/>
</dbReference>
<dbReference type="Gene3D" id="3.90.1720.10">
    <property type="entry name" value="endopeptidase domain like (from Nostoc punctiforme)"/>
    <property type="match status" value="1"/>
</dbReference>
<comment type="caution">
    <text evidence="7">The sequence shown here is derived from an EMBL/GenBank/DDBJ whole genome shotgun (WGS) entry which is preliminary data.</text>
</comment>
<dbReference type="SUPFAM" id="SSF54001">
    <property type="entry name" value="Cysteine proteinases"/>
    <property type="match status" value="1"/>
</dbReference>
<comment type="similarity">
    <text evidence="1">Belongs to the peptidase C40 family.</text>
</comment>
<keyword evidence="2" id="KW-0645">Protease</keyword>
<name>A0A328A4C7_9STAP</name>
<dbReference type="RefSeq" id="WP_111745426.1">
    <property type="nucleotide sequence ID" value="NZ_JBHSQY010000002.1"/>
</dbReference>
<evidence type="ECO:0000256" key="1">
    <source>
        <dbReference type="ARBA" id="ARBA00007074"/>
    </source>
</evidence>
<organism evidence="7 8">
    <name type="scientific">Macrococcoides bohemicum</name>
    <dbReference type="NCBI Taxonomy" id="1903056"/>
    <lineage>
        <taxon>Bacteria</taxon>
        <taxon>Bacillati</taxon>
        <taxon>Bacillota</taxon>
        <taxon>Bacilli</taxon>
        <taxon>Bacillales</taxon>
        <taxon>Staphylococcaceae</taxon>
        <taxon>Macrococcoides</taxon>
    </lineage>
</organism>
<accession>A0A328A4C7</accession>
<feature type="signal peptide" evidence="5">
    <location>
        <begin position="1"/>
        <end position="22"/>
    </location>
</feature>
<evidence type="ECO:0000256" key="3">
    <source>
        <dbReference type="ARBA" id="ARBA00022801"/>
    </source>
</evidence>
<protein>
    <recommendedName>
        <fullName evidence="6">NlpC/P60 domain-containing protein</fullName>
    </recommendedName>
</protein>
<evidence type="ECO:0000313" key="7">
    <source>
        <dbReference type="EMBL" id="RAK49381.1"/>
    </source>
</evidence>
<keyword evidence="3" id="KW-0378">Hydrolase</keyword>